<reference evidence="2 3" key="1">
    <citation type="submission" date="2021-01" db="EMBL/GenBank/DDBJ databases">
        <title>Chryseolinea sp. Jin1 Genome sequencing and assembly.</title>
        <authorList>
            <person name="Kim I."/>
        </authorList>
    </citation>
    <scope>NUCLEOTIDE SEQUENCE [LARGE SCALE GENOMIC DNA]</scope>
    <source>
        <strain evidence="2 3">Jin1</strain>
    </source>
</reference>
<keyword evidence="3" id="KW-1185">Reference proteome</keyword>
<dbReference type="InterPro" id="IPR025635">
    <property type="entry name" value="DUF4293"/>
</dbReference>
<evidence type="ECO:0000256" key="1">
    <source>
        <dbReference type="SAM" id="Phobius"/>
    </source>
</evidence>
<organism evidence="2 3">
    <name type="scientific">Chryseolinea lacunae</name>
    <dbReference type="NCBI Taxonomy" id="2801331"/>
    <lineage>
        <taxon>Bacteria</taxon>
        <taxon>Pseudomonadati</taxon>
        <taxon>Bacteroidota</taxon>
        <taxon>Cytophagia</taxon>
        <taxon>Cytophagales</taxon>
        <taxon>Fulvivirgaceae</taxon>
        <taxon>Chryseolinea</taxon>
    </lineage>
</organism>
<proteinExistence type="predicted"/>
<feature type="transmembrane region" description="Helical" evidence="1">
    <location>
        <begin position="7"/>
        <end position="28"/>
    </location>
</feature>
<keyword evidence="1" id="KW-0472">Membrane</keyword>
<dbReference type="Proteomes" id="UP000613030">
    <property type="component" value="Unassembled WGS sequence"/>
</dbReference>
<sequence>MWQRIQTVFLVIAIIALLGSVVFPIWFLEQNGEQHVLTAFYYKVGDNYQYNPYSLTAILAVASATVALIEITKYKNRLTQMKLGALNSLFMAMTIGFAVYFAIQMINSLQAGGQYGLGLWLPGIAVICNLAANFFIRKDERLVRDSNRLR</sequence>
<gene>
    <name evidence="2" type="ORF">JI741_10190</name>
</gene>
<evidence type="ECO:0000313" key="2">
    <source>
        <dbReference type="EMBL" id="MBL0741589.1"/>
    </source>
</evidence>
<feature type="transmembrane region" description="Helical" evidence="1">
    <location>
        <begin position="83"/>
        <end position="103"/>
    </location>
</feature>
<feature type="transmembrane region" description="Helical" evidence="1">
    <location>
        <begin position="48"/>
        <end position="71"/>
    </location>
</feature>
<evidence type="ECO:0000313" key="3">
    <source>
        <dbReference type="Proteomes" id="UP000613030"/>
    </source>
</evidence>
<keyword evidence="1" id="KW-1133">Transmembrane helix</keyword>
<keyword evidence="1" id="KW-0812">Transmembrane</keyword>
<name>A0ABS1KQE2_9BACT</name>
<dbReference type="RefSeq" id="WP_202008963.1">
    <property type="nucleotide sequence ID" value="NZ_JAERRB010000003.1"/>
</dbReference>
<accession>A0ABS1KQE2</accession>
<dbReference type="Pfam" id="PF14126">
    <property type="entry name" value="DUF4293"/>
    <property type="match status" value="1"/>
</dbReference>
<dbReference type="EMBL" id="JAERRB010000003">
    <property type="protein sequence ID" value="MBL0741589.1"/>
    <property type="molecule type" value="Genomic_DNA"/>
</dbReference>
<comment type="caution">
    <text evidence="2">The sequence shown here is derived from an EMBL/GenBank/DDBJ whole genome shotgun (WGS) entry which is preliminary data.</text>
</comment>
<protein>
    <submittedName>
        <fullName evidence="2">DUF4293 domain-containing protein</fullName>
    </submittedName>
</protein>
<feature type="transmembrane region" description="Helical" evidence="1">
    <location>
        <begin position="115"/>
        <end position="136"/>
    </location>
</feature>